<dbReference type="RefSeq" id="WP_008061419.1">
    <property type="nucleotide sequence ID" value="NZ_AFHG01000049.1"/>
</dbReference>
<feature type="binding site" evidence="3">
    <location>
        <position position="161"/>
    </location>
    <ligand>
        <name>Cu cation</name>
        <dbReference type="ChEBI" id="CHEBI:23378"/>
    </ligand>
</feature>
<dbReference type="eggNOG" id="COG1999">
    <property type="taxonomic scope" value="Bacteria"/>
</dbReference>
<feature type="binding site" evidence="3">
    <location>
        <position position="72"/>
    </location>
    <ligand>
        <name>Cu cation</name>
        <dbReference type="ChEBI" id="CHEBI:23378"/>
    </ligand>
</feature>
<comment type="similarity">
    <text evidence="1">Belongs to the SCO1/2 family.</text>
</comment>
<keyword evidence="2 3" id="KW-0186">Copper</keyword>
<evidence type="ECO:0000313" key="7">
    <source>
        <dbReference type="EMBL" id="EGK71594.1"/>
    </source>
</evidence>
<sequence length="198" mass="21168">MKRRSFIATLLAGAMAFALGGCGRSGPRFHSVDITGAEYAKGFSLTDHTGAARTLADYKGKVVTVFFGFTHCPDVCPTSLATMKQALTLLGPDAARVQVLFITLDPERDTGELLAAYVPQFDPSFVGLRGDAAATAAAAKEYKIFYQKVAGKTPDSYTLDHSAGTYVHDAQGHVRLFIRHGETPQKIADDLKALLAQG</sequence>
<name>F5RCU3_METUF</name>
<proteinExistence type="inferred from homology"/>
<feature type="signal peptide" evidence="5">
    <location>
        <begin position="1"/>
        <end position="20"/>
    </location>
</feature>
<dbReference type="Pfam" id="PF02630">
    <property type="entry name" value="SCO1-SenC"/>
    <property type="match status" value="1"/>
</dbReference>
<dbReference type="GO" id="GO:0046872">
    <property type="term" value="F:metal ion binding"/>
    <property type="evidence" value="ECO:0007669"/>
    <property type="project" value="UniProtKB-KW"/>
</dbReference>
<comment type="caution">
    <text evidence="7">The sequence shown here is derived from an EMBL/GenBank/DDBJ whole genome shotgun (WGS) entry which is preliminary data.</text>
</comment>
<protein>
    <submittedName>
        <fullName evidence="7">Electron transport protein SCO1/SenC</fullName>
    </submittedName>
</protein>
<keyword evidence="4" id="KW-1015">Disulfide bond</keyword>
<feature type="chain" id="PRO_5003325828" evidence="5">
    <location>
        <begin position="21"/>
        <end position="198"/>
    </location>
</feature>
<dbReference type="OrthoDB" id="9790194at2"/>
<evidence type="ECO:0000256" key="3">
    <source>
        <dbReference type="PIRSR" id="PIRSR603782-1"/>
    </source>
</evidence>
<evidence type="ECO:0000256" key="5">
    <source>
        <dbReference type="SAM" id="SignalP"/>
    </source>
</evidence>
<dbReference type="Gene3D" id="3.40.30.10">
    <property type="entry name" value="Glutaredoxin"/>
    <property type="match status" value="1"/>
</dbReference>
<feature type="disulfide bond" description="Redox-active" evidence="4">
    <location>
        <begin position="72"/>
        <end position="76"/>
    </location>
</feature>
<keyword evidence="3" id="KW-0479">Metal-binding</keyword>
<feature type="binding site" evidence="3">
    <location>
        <position position="76"/>
    </location>
    <ligand>
        <name>Cu cation</name>
        <dbReference type="ChEBI" id="CHEBI:23378"/>
    </ligand>
</feature>
<organism evidence="7 8">
    <name type="scientific">Methyloversatilis universalis (strain ATCC BAA-1314 / DSM 25237 / JCM 13912 / CCUG 52030 / FAM5)</name>
    <dbReference type="NCBI Taxonomy" id="1000565"/>
    <lineage>
        <taxon>Bacteria</taxon>
        <taxon>Pseudomonadati</taxon>
        <taxon>Pseudomonadota</taxon>
        <taxon>Betaproteobacteria</taxon>
        <taxon>Nitrosomonadales</taxon>
        <taxon>Sterolibacteriaceae</taxon>
        <taxon>Methyloversatilis</taxon>
    </lineage>
</organism>
<dbReference type="Proteomes" id="UP000005019">
    <property type="component" value="Unassembled WGS sequence"/>
</dbReference>
<evidence type="ECO:0000256" key="2">
    <source>
        <dbReference type="ARBA" id="ARBA00023008"/>
    </source>
</evidence>
<evidence type="ECO:0000256" key="4">
    <source>
        <dbReference type="PIRSR" id="PIRSR603782-2"/>
    </source>
</evidence>
<dbReference type="InterPro" id="IPR036249">
    <property type="entry name" value="Thioredoxin-like_sf"/>
</dbReference>
<dbReference type="SUPFAM" id="SSF52833">
    <property type="entry name" value="Thioredoxin-like"/>
    <property type="match status" value="1"/>
</dbReference>
<gene>
    <name evidence="7" type="ORF">METUNv1_02098</name>
</gene>
<dbReference type="PROSITE" id="PS51257">
    <property type="entry name" value="PROKAR_LIPOPROTEIN"/>
    <property type="match status" value="1"/>
</dbReference>
<dbReference type="FunFam" id="3.40.30.10:FF:000013">
    <property type="entry name" value="Blast:Protein SCO1 homolog, mitochondrial"/>
    <property type="match status" value="1"/>
</dbReference>
<dbReference type="InterPro" id="IPR013766">
    <property type="entry name" value="Thioredoxin_domain"/>
</dbReference>
<dbReference type="CDD" id="cd02968">
    <property type="entry name" value="SCO"/>
    <property type="match status" value="1"/>
</dbReference>
<dbReference type="AlphaFoldDB" id="F5RCU3"/>
<evidence type="ECO:0000313" key="8">
    <source>
        <dbReference type="Proteomes" id="UP000005019"/>
    </source>
</evidence>
<dbReference type="STRING" id="1000565.METUNv1_02098"/>
<dbReference type="EMBL" id="AFHG01000049">
    <property type="protein sequence ID" value="EGK71594.1"/>
    <property type="molecule type" value="Genomic_DNA"/>
</dbReference>
<dbReference type="PANTHER" id="PTHR12151:SF25">
    <property type="entry name" value="LINALOOL DEHYDRATASE_ISOMERASE DOMAIN-CONTAINING PROTEIN"/>
    <property type="match status" value="1"/>
</dbReference>
<dbReference type="InterPro" id="IPR003782">
    <property type="entry name" value="SCO1/SenC"/>
</dbReference>
<keyword evidence="5" id="KW-0732">Signal</keyword>
<feature type="domain" description="Thioredoxin" evidence="6">
    <location>
        <begin position="34"/>
        <end position="196"/>
    </location>
</feature>
<keyword evidence="8" id="KW-1185">Reference proteome</keyword>
<accession>F5RCU3</accession>
<evidence type="ECO:0000259" key="6">
    <source>
        <dbReference type="PROSITE" id="PS51352"/>
    </source>
</evidence>
<dbReference type="PANTHER" id="PTHR12151">
    <property type="entry name" value="ELECTRON TRANSPORT PROTIN SCO1/SENC FAMILY MEMBER"/>
    <property type="match status" value="1"/>
</dbReference>
<reference evidence="7 8" key="1">
    <citation type="journal article" date="2011" name="J. Bacteriol.">
        <title>Genome sequence of Methyloversatilis universalis FAM5T, a methylotrophic representative of the order Rhodocyclales.</title>
        <authorList>
            <person name="Kittichotirat W."/>
            <person name="Good N.M."/>
            <person name="Hall R."/>
            <person name="Bringel F."/>
            <person name="Lajus A."/>
            <person name="Medigue C."/>
            <person name="Smalley N.E."/>
            <person name="Beck D."/>
            <person name="Bumgarner R."/>
            <person name="Vuilleumier S."/>
            <person name="Kalyuzhnaya M.G."/>
        </authorList>
    </citation>
    <scope>NUCLEOTIDE SEQUENCE [LARGE SCALE GENOMIC DNA]</scope>
    <source>
        <strain evidence="8">ATCC BAA-1314 / JCM 13912 / FAM5</strain>
    </source>
</reference>
<evidence type="ECO:0000256" key="1">
    <source>
        <dbReference type="ARBA" id="ARBA00010996"/>
    </source>
</evidence>
<dbReference type="PROSITE" id="PS51352">
    <property type="entry name" value="THIOREDOXIN_2"/>
    <property type="match status" value="1"/>
</dbReference>